<dbReference type="OrthoDB" id="1424314at2"/>
<dbReference type="RefSeq" id="WP_132316309.1">
    <property type="nucleotide sequence ID" value="NZ_FWZT01000003.1"/>
</dbReference>
<protein>
    <submittedName>
        <fullName evidence="2">Cupin domain-containing protein</fullName>
    </submittedName>
</protein>
<proteinExistence type="predicted"/>
<dbReference type="Pfam" id="PF07883">
    <property type="entry name" value="Cupin_2"/>
    <property type="match status" value="1"/>
</dbReference>
<sequence length="229" mass="25796">MKQIRTLKSTKDEEDIKALYKAHYWAPGESDIFEAPSDHLYHFSTYIGEHTITVEKGDCVYLLDDKKQNVSVHKGPKKITSSHWGIVIRGFMPPDQTVSIEGLPHLPYVNGCSTKQLIYPPRPGDPTLQYLNIPAHSAEQAHHIHSTVRVVYVLKGKGVSIVGMEGKQHREELIPGKVCILEPMCPHHFETPFDESLVVIPLHVFSSASSFENQHPMYSGTFLMNQGSR</sequence>
<dbReference type="SUPFAM" id="SSF51182">
    <property type="entry name" value="RmlC-like cupins"/>
    <property type="match status" value="1"/>
</dbReference>
<reference evidence="3" key="1">
    <citation type="submission" date="2017-04" db="EMBL/GenBank/DDBJ databases">
        <authorList>
            <person name="Varghese N."/>
            <person name="Submissions S."/>
        </authorList>
    </citation>
    <scope>NUCLEOTIDE SEQUENCE [LARGE SCALE GENOMIC DNA]</scope>
    <source>
        <strain evidence="3">RKEM611</strain>
    </source>
</reference>
<dbReference type="InterPro" id="IPR011051">
    <property type="entry name" value="RmlC_Cupin_sf"/>
</dbReference>
<dbReference type="InterPro" id="IPR013096">
    <property type="entry name" value="Cupin_2"/>
</dbReference>
<evidence type="ECO:0000313" key="2">
    <source>
        <dbReference type="EMBL" id="SME99794.1"/>
    </source>
</evidence>
<evidence type="ECO:0000313" key="3">
    <source>
        <dbReference type="Proteomes" id="UP000192907"/>
    </source>
</evidence>
<name>A0A1Y6BEF5_9BACT</name>
<feature type="domain" description="Cupin type-2" evidence="1">
    <location>
        <begin position="133"/>
        <end position="200"/>
    </location>
</feature>
<dbReference type="STRING" id="1513793.SAMN06296036_10339"/>
<dbReference type="Proteomes" id="UP000192907">
    <property type="component" value="Unassembled WGS sequence"/>
</dbReference>
<dbReference type="EMBL" id="FWZT01000003">
    <property type="protein sequence ID" value="SME99794.1"/>
    <property type="molecule type" value="Genomic_DNA"/>
</dbReference>
<organism evidence="2 3">
    <name type="scientific">Pseudobacteriovorax antillogorgiicola</name>
    <dbReference type="NCBI Taxonomy" id="1513793"/>
    <lineage>
        <taxon>Bacteria</taxon>
        <taxon>Pseudomonadati</taxon>
        <taxon>Bdellovibrionota</taxon>
        <taxon>Oligoflexia</taxon>
        <taxon>Oligoflexales</taxon>
        <taxon>Pseudobacteriovoracaceae</taxon>
        <taxon>Pseudobacteriovorax</taxon>
    </lineage>
</organism>
<gene>
    <name evidence="2" type="ORF">SAMN06296036_10339</name>
</gene>
<dbReference type="InterPro" id="IPR014710">
    <property type="entry name" value="RmlC-like_jellyroll"/>
</dbReference>
<evidence type="ECO:0000259" key="1">
    <source>
        <dbReference type="Pfam" id="PF07883"/>
    </source>
</evidence>
<dbReference type="AlphaFoldDB" id="A0A1Y6BEF5"/>
<keyword evidence="3" id="KW-1185">Reference proteome</keyword>
<accession>A0A1Y6BEF5</accession>
<dbReference type="Gene3D" id="2.60.120.10">
    <property type="entry name" value="Jelly Rolls"/>
    <property type="match status" value="1"/>
</dbReference>